<dbReference type="PANTHER" id="PTHR33608">
    <property type="entry name" value="BLL2464 PROTEIN"/>
    <property type="match status" value="1"/>
</dbReference>
<dbReference type="InterPro" id="IPR002881">
    <property type="entry name" value="DUF58"/>
</dbReference>
<evidence type="ECO:0000259" key="1">
    <source>
        <dbReference type="Pfam" id="PF01882"/>
    </source>
</evidence>
<sequence>MNPKLKKILIKSKKEVFSEVVGNNSSKLKGEGYDFLELKEYEYGEDVKNIDWVISAKLQKPYVKVFHAQKELNINLVALLNGSVHFGTDKFKQELICEICSILAFSAIKQGDAFSSYIANETLTFCTKKSKRTFSVNKMTENIFEYKSVNKKLNYKNITNSIFSQIKRRSLIFLIGDFFNVESLDIKLLSKKHEIVVIIVRDRFEENLTTLGNINLKDLENGFEYNGVVNTQALKDYKEQIKKNDHILYEHLRKCNANFIKIYTDENPISKLVRLMK</sequence>
<evidence type="ECO:0000313" key="3">
    <source>
        <dbReference type="Proteomes" id="UP000239861"/>
    </source>
</evidence>
<protein>
    <submittedName>
        <fullName evidence="2">Uncharacterized protein DUF58</fullName>
    </submittedName>
</protein>
<proteinExistence type="predicted"/>
<gene>
    <name evidence="2" type="ORF">B0F89_10457</name>
</gene>
<dbReference type="PANTHER" id="PTHR33608:SF6">
    <property type="entry name" value="BLL2464 PROTEIN"/>
    <property type="match status" value="1"/>
</dbReference>
<dbReference type="Proteomes" id="UP000239861">
    <property type="component" value="Unassembled WGS sequence"/>
</dbReference>
<dbReference type="RefSeq" id="WP_104411819.1">
    <property type="nucleotide sequence ID" value="NZ_PTIW01000004.1"/>
</dbReference>
<evidence type="ECO:0000313" key="2">
    <source>
        <dbReference type="EMBL" id="PPK62286.1"/>
    </source>
</evidence>
<accession>A0AB36ZZ30</accession>
<feature type="domain" description="DUF58" evidence="1">
    <location>
        <begin position="38"/>
        <end position="243"/>
    </location>
</feature>
<reference evidence="2 3" key="1">
    <citation type="submission" date="2018-02" db="EMBL/GenBank/DDBJ databases">
        <title>Subsurface microbial communities from deep shales in Ohio and West Virginia, USA.</title>
        <authorList>
            <person name="Wrighton K."/>
        </authorList>
    </citation>
    <scope>NUCLEOTIDE SEQUENCE [LARGE SCALE GENOMIC DNA]</scope>
    <source>
        <strain evidence="2 3">MARC-MIP3H16</strain>
    </source>
</reference>
<dbReference type="EMBL" id="PTIW01000004">
    <property type="protein sequence ID" value="PPK62286.1"/>
    <property type="molecule type" value="Genomic_DNA"/>
</dbReference>
<name>A0AB36ZZ30_9BACT</name>
<dbReference type="Pfam" id="PF01882">
    <property type="entry name" value="DUF58"/>
    <property type="match status" value="1"/>
</dbReference>
<comment type="caution">
    <text evidence="2">The sequence shown here is derived from an EMBL/GenBank/DDBJ whole genome shotgun (WGS) entry which is preliminary data.</text>
</comment>
<dbReference type="AlphaFoldDB" id="A0AB36ZZ30"/>
<organism evidence="2 3">
    <name type="scientific">Malaciobacter marinus</name>
    <dbReference type="NCBI Taxonomy" id="505249"/>
    <lineage>
        <taxon>Bacteria</taxon>
        <taxon>Pseudomonadati</taxon>
        <taxon>Campylobacterota</taxon>
        <taxon>Epsilonproteobacteria</taxon>
        <taxon>Campylobacterales</taxon>
        <taxon>Arcobacteraceae</taxon>
        <taxon>Malaciobacter</taxon>
    </lineage>
</organism>